<dbReference type="SUPFAM" id="SSF117916">
    <property type="entry name" value="Fe-S cluster assembly (FSCA) domain-like"/>
    <property type="match status" value="1"/>
</dbReference>
<evidence type="ECO:0000313" key="3">
    <source>
        <dbReference type="EMBL" id="GHF16204.1"/>
    </source>
</evidence>
<proteinExistence type="inferred from homology"/>
<comment type="similarity">
    <text evidence="1">Belongs to the NifU family.</text>
</comment>
<evidence type="ECO:0000313" key="4">
    <source>
        <dbReference type="Proteomes" id="UP000630923"/>
    </source>
</evidence>
<dbReference type="GO" id="GO:0051536">
    <property type="term" value="F:iron-sulfur cluster binding"/>
    <property type="evidence" value="ECO:0007669"/>
    <property type="project" value="InterPro"/>
</dbReference>
<dbReference type="Proteomes" id="UP000630923">
    <property type="component" value="Unassembled WGS sequence"/>
</dbReference>
<sequence length="185" mass="19707">MFIETEGTPNPNTLKFLPGKTLIESGTANYQDRDSVAGSPLAEALFAEKGVEGVFIGTDFVTVTKSGEDDWEDLKPGILGALMQFFASGAPAVEAGAGASESMDTADEDLEIVEQIKTLLEEKVRPAVAQDGGDIVFHGFKEGVVYLQMQGACAGCPSSTMTLKHGIENLLKYYVPEVVDVRAVE</sequence>
<gene>
    <name evidence="3" type="ORF">GCM10017044_08100</name>
</gene>
<dbReference type="InterPro" id="IPR001075">
    <property type="entry name" value="NIF_FeS_clus_asmbl_NifU_C"/>
</dbReference>
<dbReference type="PIRSF" id="PIRSF036773">
    <property type="entry name" value="HIRIP5"/>
    <property type="match status" value="1"/>
</dbReference>
<accession>A0A919AMM1</accession>
<dbReference type="Pfam" id="PF08712">
    <property type="entry name" value="Nfu_N"/>
    <property type="match status" value="1"/>
</dbReference>
<dbReference type="AlphaFoldDB" id="A0A919AMM1"/>
<name>A0A919AMM1_9PROT</name>
<dbReference type="InterPro" id="IPR036498">
    <property type="entry name" value="Nfu/NifU_N_sf"/>
</dbReference>
<dbReference type="SUPFAM" id="SSF110836">
    <property type="entry name" value="Hypothetical protein SAV1430"/>
    <property type="match status" value="1"/>
</dbReference>
<dbReference type="Pfam" id="PF01106">
    <property type="entry name" value="NifU"/>
    <property type="match status" value="1"/>
</dbReference>
<dbReference type="GO" id="GO:0005506">
    <property type="term" value="F:iron ion binding"/>
    <property type="evidence" value="ECO:0007669"/>
    <property type="project" value="InterPro"/>
</dbReference>
<dbReference type="Gene3D" id="3.30.1370.70">
    <property type="entry name" value="Scaffold protein Nfu/NifU, N-terminal domain"/>
    <property type="match status" value="1"/>
</dbReference>
<dbReference type="EMBL" id="BNCI01000001">
    <property type="protein sequence ID" value="GHF16204.1"/>
    <property type="molecule type" value="Genomic_DNA"/>
</dbReference>
<dbReference type="FunFam" id="3.30.300.130:FF:000001">
    <property type="entry name" value="NFU1 iron-sulfur cluster scaffold"/>
    <property type="match status" value="1"/>
</dbReference>
<feature type="domain" description="Scaffold protein Nfu/NifU N-terminal" evidence="2">
    <location>
        <begin position="3"/>
        <end position="89"/>
    </location>
</feature>
<dbReference type="InterPro" id="IPR035433">
    <property type="entry name" value="NFU1-like"/>
</dbReference>
<dbReference type="InterPro" id="IPR034904">
    <property type="entry name" value="FSCA_dom_sf"/>
</dbReference>
<dbReference type="PANTHER" id="PTHR11178:SF1">
    <property type="entry name" value="NFU1 IRON-SULFUR CLUSTER SCAFFOLD HOMOLOG, MITOCHONDRIAL"/>
    <property type="match status" value="1"/>
</dbReference>
<reference evidence="3" key="2">
    <citation type="submission" date="2020-09" db="EMBL/GenBank/DDBJ databases">
        <authorList>
            <person name="Sun Q."/>
            <person name="Kim S."/>
        </authorList>
    </citation>
    <scope>NUCLEOTIDE SEQUENCE</scope>
    <source>
        <strain evidence="3">KCTC 42590</strain>
    </source>
</reference>
<evidence type="ECO:0000256" key="1">
    <source>
        <dbReference type="ARBA" id="ARBA00006420"/>
    </source>
</evidence>
<keyword evidence="4" id="KW-1185">Reference proteome</keyword>
<reference evidence="3" key="1">
    <citation type="journal article" date="2014" name="Int. J. Syst. Evol. Microbiol.">
        <title>Complete genome sequence of Corynebacterium casei LMG S-19264T (=DSM 44701T), isolated from a smear-ripened cheese.</title>
        <authorList>
            <consortium name="US DOE Joint Genome Institute (JGI-PGF)"/>
            <person name="Walter F."/>
            <person name="Albersmeier A."/>
            <person name="Kalinowski J."/>
            <person name="Ruckert C."/>
        </authorList>
    </citation>
    <scope>NUCLEOTIDE SEQUENCE</scope>
    <source>
        <strain evidence="3">KCTC 42590</strain>
    </source>
</reference>
<dbReference type="RefSeq" id="WP_191250264.1">
    <property type="nucleotide sequence ID" value="NZ_BNCI01000001.1"/>
</dbReference>
<dbReference type="PANTHER" id="PTHR11178">
    <property type="entry name" value="IRON-SULFUR CLUSTER SCAFFOLD PROTEIN NFU-RELATED"/>
    <property type="match status" value="1"/>
</dbReference>
<organism evidence="3 4">
    <name type="scientific">Kordiimonas sediminis</name>
    <dbReference type="NCBI Taxonomy" id="1735581"/>
    <lineage>
        <taxon>Bacteria</taxon>
        <taxon>Pseudomonadati</taxon>
        <taxon>Pseudomonadota</taxon>
        <taxon>Alphaproteobacteria</taxon>
        <taxon>Kordiimonadales</taxon>
        <taxon>Kordiimonadaceae</taxon>
        <taxon>Kordiimonas</taxon>
    </lineage>
</organism>
<dbReference type="Gene3D" id="3.30.300.130">
    <property type="entry name" value="Fe-S cluster assembly (FSCA)"/>
    <property type="match status" value="1"/>
</dbReference>
<dbReference type="SMART" id="SM00932">
    <property type="entry name" value="Nfu_N"/>
    <property type="match status" value="1"/>
</dbReference>
<comment type="caution">
    <text evidence="3">The sequence shown here is derived from an EMBL/GenBank/DDBJ whole genome shotgun (WGS) entry which is preliminary data.</text>
</comment>
<dbReference type="InterPro" id="IPR014824">
    <property type="entry name" value="Nfu/NifU_N"/>
</dbReference>
<protein>
    <submittedName>
        <fullName evidence="3">Iron transporter</fullName>
    </submittedName>
</protein>
<evidence type="ECO:0000259" key="2">
    <source>
        <dbReference type="SMART" id="SM00932"/>
    </source>
</evidence>
<dbReference type="GO" id="GO:0016226">
    <property type="term" value="P:iron-sulfur cluster assembly"/>
    <property type="evidence" value="ECO:0007669"/>
    <property type="project" value="InterPro"/>
</dbReference>